<feature type="domain" description="DUF222" evidence="1">
    <location>
        <begin position="42"/>
        <end position="97"/>
    </location>
</feature>
<dbReference type="STRING" id="1202450.B586_05025"/>
<reference evidence="2 3" key="1">
    <citation type="submission" date="2015-05" db="EMBL/GenBank/DDBJ databases">
        <title>Genome sequence of Mycobacterium haemophilum.</title>
        <authorList>
            <person name="Greninger A.L."/>
            <person name="Cunningham G."/>
            <person name="Miller S."/>
        </authorList>
    </citation>
    <scope>NUCLEOTIDE SEQUENCE [LARGE SCALE GENOMIC DNA]</scope>
    <source>
        <strain evidence="3">UC1</strain>
    </source>
</reference>
<gene>
    <name evidence="2" type="ORF">ABH38_11355</name>
</gene>
<evidence type="ECO:0000313" key="3">
    <source>
        <dbReference type="Proteomes" id="UP000036334"/>
    </source>
</evidence>
<dbReference type="Pfam" id="PF02720">
    <property type="entry name" value="DUF222"/>
    <property type="match status" value="1"/>
</dbReference>
<protein>
    <recommendedName>
        <fullName evidence="1">DUF222 domain-containing protein</fullName>
    </recommendedName>
</protein>
<dbReference type="AlphaFoldDB" id="A0A0I9VGZ2"/>
<organism evidence="2 3">
    <name type="scientific">Mycobacterium haemophilum</name>
    <dbReference type="NCBI Taxonomy" id="29311"/>
    <lineage>
        <taxon>Bacteria</taxon>
        <taxon>Bacillati</taxon>
        <taxon>Actinomycetota</taxon>
        <taxon>Actinomycetes</taxon>
        <taxon>Mycobacteriales</taxon>
        <taxon>Mycobacteriaceae</taxon>
        <taxon>Mycobacterium</taxon>
    </lineage>
</organism>
<evidence type="ECO:0000313" key="2">
    <source>
        <dbReference type="EMBL" id="KLO36572.1"/>
    </source>
</evidence>
<dbReference type="Proteomes" id="UP000036334">
    <property type="component" value="Unassembled WGS sequence"/>
</dbReference>
<dbReference type="InterPro" id="IPR003870">
    <property type="entry name" value="DUF222"/>
</dbReference>
<proteinExistence type="predicted"/>
<dbReference type="OrthoDB" id="4736664at2"/>
<comment type="caution">
    <text evidence="2">The sequence shown here is derived from an EMBL/GenBank/DDBJ whole genome shotgun (WGS) entry which is preliminary data.</text>
</comment>
<dbReference type="PATRIC" id="fig|29311.18.peg.3811"/>
<dbReference type="EMBL" id="LDPR01000008">
    <property type="protein sequence ID" value="KLO36572.1"/>
    <property type="molecule type" value="Genomic_DNA"/>
</dbReference>
<keyword evidence="3" id="KW-1185">Reference proteome</keyword>
<evidence type="ECO:0000259" key="1">
    <source>
        <dbReference type="Pfam" id="PF02720"/>
    </source>
</evidence>
<accession>A0A0I9VGZ2</accession>
<name>A0A0I9VGZ2_9MYCO</name>
<sequence>MSSGGVVDREAITAAFDALDAAVDGVVALDVDALCAREWLVLLERCERVRRRIPAVEHPMINQLARQATPEELGGTLSHAIAEWTLISRAEATKRIEPPQVLFRSS</sequence>